<keyword evidence="3 8" id="KW-1133">Transmembrane helix</keyword>
<feature type="transmembrane region" description="Helical" evidence="8">
    <location>
        <begin position="178"/>
        <end position="202"/>
    </location>
</feature>
<gene>
    <name evidence="10" type="ORF">J5474_12230</name>
</gene>
<sequence length="331" mass="36469">MQDFIATVTAAIGGAGSRLWPLYLPGMIILAWVVWQRKGEGGSFVGWLFPRRIYLHASHLVDIQLFVVGRILALLGAFQLAAVGTAMAALTISLLGGQITEVDRVPGWAIGLLLLVASDFAVYWVHRVHHENPALWPFHAVHHSAEVMTPVTVYRKHPFYDLLSSALKGVLIGVTQGVLLSFFVSHISVPLLLGVNVFYLAFNAVTANLRHTHVWLSFGRVLEHVFISPAQHQVHHSSALKHYNKNYGEVLALWDWMFGTLYICEREEALTFGVGDAEGNRIEQPHPTLSAALCLPLKEAAAALRRKPRDATPAEAPKPTPQLTPDITPAE</sequence>
<accession>A0A940MP15</accession>
<evidence type="ECO:0000256" key="8">
    <source>
        <dbReference type="SAM" id="Phobius"/>
    </source>
</evidence>
<evidence type="ECO:0000313" key="11">
    <source>
        <dbReference type="Proteomes" id="UP000675940"/>
    </source>
</evidence>
<name>A0A940MP15_9RHOB</name>
<dbReference type="GO" id="GO:0050479">
    <property type="term" value="F:glyceryl-ether monooxygenase activity"/>
    <property type="evidence" value="ECO:0007669"/>
    <property type="project" value="TreeGrafter"/>
</dbReference>
<keyword evidence="5" id="KW-0443">Lipid metabolism</keyword>
<dbReference type="GO" id="GO:0016020">
    <property type="term" value="C:membrane"/>
    <property type="evidence" value="ECO:0007669"/>
    <property type="project" value="GOC"/>
</dbReference>
<feature type="transmembrane region" description="Helical" evidence="8">
    <location>
        <begin position="107"/>
        <end position="126"/>
    </location>
</feature>
<organism evidence="10 11">
    <name type="scientific">Sagittula salina</name>
    <dbReference type="NCBI Taxonomy" id="2820268"/>
    <lineage>
        <taxon>Bacteria</taxon>
        <taxon>Pseudomonadati</taxon>
        <taxon>Pseudomonadota</taxon>
        <taxon>Alphaproteobacteria</taxon>
        <taxon>Rhodobacterales</taxon>
        <taxon>Roseobacteraceae</taxon>
        <taxon>Sagittula</taxon>
    </lineage>
</organism>
<dbReference type="GO" id="GO:0005506">
    <property type="term" value="F:iron ion binding"/>
    <property type="evidence" value="ECO:0007669"/>
    <property type="project" value="InterPro"/>
</dbReference>
<comment type="caution">
    <text evidence="10">The sequence shown here is derived from an EMBL/GenBank/DDBJ whole genome shotgun (WGS) entry which is preliminary data.</text>
</comment>
<protein>
    <submittedName>
        <fullName evidence="10">Sterol desaturase family protein</fullName>
    </submittedName>
</protein>
<dbReference type="EMBL" id="JAGISH010000006">
    <property type="protein sequence ID" value="MBP0483255.1"/>
    <property type="molecule type" value="Genomic_DNA"/>
</dbReference>
<evidence type="ECO:0000313" key="10">
    <source>
        <dbReference type="EMBL" id="MBP0483255.1"/>
    </source>
</evidence>
<dbReference type="PANTHER" id="PTHR21624">
    <property type="entry name" value="STEROL DESATURASE-RELATED PROTEIN"/>
    <property type="match status" value="1"/>
</dbReference>
<comment type="subcellular location">
    <subcellularLocation>
        <location evidence="1">Endomembrane system</location>
        <topology evidence="1">Multi-pass membrane protein</topology>
    </subcellularLocation>
</comment>
<dbReference type="Pfam" id="PF04116">
    <property type="entry name" value="FA_hydroxylase"/>
    <property type="match status" value="1"/>
</dbReference>
<dbReference type="GO" id="GO:0008610">
    <property type="term" value="P:lipid biosynthetic process"/>
    <property type="evidence" value="ECO:0007669"/>
    <property type="project" value="InterPro"/>
</dbReference>
<dbReference type="GO" id="GO:0012505">
    <property type="term" value="C:endomembrane system"/>
    <property type="evidence" value="ECO:0007669"/>
    <property type="project" value="UniProtKB-SubCell"/>
</dbReference>
<evidence type="ECO:0000256" key="7">
    <source>
        <dbReference type="SAM" id="MobiDB-lite"/>
    </source>
</evidence>
<evidence type="ECO:0000256" key="4">
    <source>
        <dbReference type="ARBA" id="ARBA00023002"/>
    </source>
</evidence>
<evidence type="ECO:0000256" key="5">
    <source>
        <dbReference type="ARBA" id="ARBA00023098"/>
    </source>
</evidence>
<dbReference type="InterPro" id="IPR051689">
    <property type="entry name" value="Sterol_desaturase/TMEM195"/>
</dbReference>
<proteinExistence type="predicted"/>
<evidence type="ECO:0000256" key="1">
    <source>
        <dbReference type="ARBA" id="ARBA00004127"/>
    </source>
</evidence>
<keyword evidence="4" id="KW-0560">Oxidoreductase</keyword>
<dbReference type="Proteomes" id="UP000675940">
    <property type="component" value="Unassembled WGS sequence"/>
</dbReference>
<feature type="transmembrane region" description="Helical" evidence="8">
    <location>
        <begin position="19"/>
        <end position="35"/>
    </location>
</feature>
<feature type="transmembrane region" description="Helical" evidence="8">
    <location>
        <begin position="71"/>
        <end position="95"/>
    </location>
</feature>
<keyword evidence="6 8" id="KW-0472">Membrane</keyword>
<keyword evidence="11" id="KW-1185">Reference proteome</keyword>
<dbReference type="AlphaFoldDB" id="A0A940MP15"/>
<reference evidence="10" key="1">
    <citation type="submission" date="2021-03" db="EMBL/GenBank/DDBJ databases">
        <title>Sagittula salina sp. nov. strain M10.9X isolated from the marine waste.</title>
        <authorList>
            <person name="Satari L."/>
            <person name="Molina-Menor E."/>
            <person name="Vidal-Verdu A."/>
            <person name="Pascual J."/>
            <person name="Pereto J."/>
            <person name="Porcar M."/>
        </authorList>
    </citation>
    <scope>NUCLEOTIDE SEQUENCE</scope>
    <source>
        <strain evidence="10">M10.9X</strain>
    </source>
</reference>
<feature type="region of interest" description="Disordered" evidence="7">
    <location>
        <begin position="304"/>
        <end position="331"/>
    </location>
</feature>
<evidence type="ECO:0000256" key="6">
    <source>
        <dbReference type="ARBA" id="ARBA00023136"/>
    </source>
</evidence>
<dbReference type="PANTHER" id="PTHR21624:SF1">
    <property type="entry name" value="ALKYLGLYCEROL MONOOXYGENASE"/>
    <property type="match status" value="1"/>
</dbReference>
<dbReference type="RefSeq" id="WP_209361194.1">
    <property type="nucleotide sequence ID" value="NZ_JAGISH010000006.1"/>
</dbReference>
<keyword evidence="2 8" id="KW-0812">Transmembrane</keyword>
<evidence type="ECO:0000256" key="2">
    <source>
        <dbReference type="ARBA" id="ARBA00022692"/>
    </source>
</evidence>
<evidence type="ECO:0000256" key="3">
    <source>
        <dbReference type="ARBA" id="ARBA00022989"/>
    </source>
</evidence>
<evidence type="ECO:0000259" key="9">
    <source>
        <dbReference type="Pfam" id="PF04116"/>
    </source>
</evidence>
<dbReference type="InterPro" id="IPR006694">
    <property type="entry name" value="Fatty_acid_hydroxylase"/>
</dbReference>
<dbReference type="GO" id="GO:0006643">
    <property type="term" value="P:membrane lipid metabolic process"/>
    <property type="evidence" value="ECO:0007669"/>
    <property type="project" value="TreeGrafter"/>
</dbReference>
<feature type="domain" description="Fatty acid hydroxylase" evidence="9">
    <location>
        <begin position="112"/>
        <end position="260"/>
    </location>
</feature>